<dbReference type="EMBL" id="BMOD01000001">
    <property type="protein sequence ID" value="GGJ18176.1"/>
    <property type="molecule type" value="Genomic_DNA"/>
</dbReference>
<proteinExistence type="predicted"/>
<keyword evidence="1" id="KW-1133">Transmembrane helix</keyword>
<evidence type="ECO:0000313" key="2">
    <source>
        <dbReference type="EMBL" id="GGJ18176.1"/>
    </source>
</evidence>
<reference evidence="3" key="1">
    <citation type="journal article" date="2019" name="Int. J. Syst. Evol. Microbiol.">
        <title>The Global Catalogue of Microorganisms (GCM) 10K type strain sequencing project: providing services to taxonomists for standard genome sequencing and annotation.</title>
        <authorList>
            <consortium name="The Broad Institute Genomics Platform"/>
            <consortium name="The Broad Institute Genome Sequencing Center for Infectious Disease"/>
            <person name="Wu L."/>
            <person name="Ma J."/>
        </authorList>
    </citation>
    <scope>NUCLEOTIDE SEQUENCE [LARGE SCALE GENOMIC DNA]</scope>
    <source>
        <strain evidence="3">JCM 14370</strain>
    </source>
</reference>
<comment type="caution">
    <text evidence="2">The sequence shown here is derived from an EMBL/GenBank/DDBJ whole genome shotgun (WGS) entry which is preliminary data.</text>
</comment>
<dbReference type="Proteomes" id="UP000632222">
    <property type="component" value="Unassembled WGS sequence"/>
</dbReference>
<evidence type="ECO:0008006" key="4">
    <source>
        <dbReference type="Google" id="ProtNLM"/>
    </source>
</evidence>
<gene>
    <name evidence="2" type="ORF">GCM10008938_00390</name>
</gene>
<sequence>MTHETPAAMLSKRGAALHPRVVLSMMLRAFTVFWTEARTLWSSFKTSMGMGMVSVVVFLLMVPSLANEKSFAVHVHSFRYIEDTAR</sequence>
<organism evidence="2 3">
    <name type="scientific">Deinococcus roseus</name>
    <dbReference type="NCBI Taxonomy" id="392414"/>
    <lineage>
        <taxon>Bacteria</taxon>
        <taxon>Thermotogati</taxon>
        <taxon>Deinococcota</taxon>
        <taxon>Deinococci</taxon>
        <taxon>Deinococcales</taxon>
        <taxon>Deinococcaceae</taxon>
        <taxon>Deinococcus</taxon>
    </lineage>
</organism>
<keyword evidence="3" id="KW-1185">Reference proteome</keyword>
<accession>A0ABQ2CT13</accession>
<keyword evidence="1" id="KW-0472">Membrane</keyword>
<name>A0ABQ2CT13_9DEIO</name>
<protein>
    <recommendedName>
        <fullName evidence="4">ABC transporter permease</fullName>
    </recommendedName>
</protein>
<keyword evidence="1" id="KW-0812">Transmembrane</keyword>
<evidence type="ECO:0000313" key="3">
    <source>
        <dbReference type="Proteomes" id="UP000632222"/>
    </source>
</evidence>
<feature type="transmembrane region" description="Helical" evidence="1">
    <location>
        <begin position="47"/>
        <end position="66"/>
    </location>
</feature>
<evidence type="ECO:0000256" key="1">
    <source>
        <dbReference type="SAM" id="Phobius"/>
    </source>
</evidence>